<proteinExistence type="predicted"/>
<dbReference type="InterPro" id="IPR012349">
    <property type="entry name" value="Split_barrel_FMN-bd"/>
</dbReference>
<dbReference type="PANTHER" id="PTHR35176:SF11">
    <property type="entry name" value="PYRIDOXAMINE 5'-PHOSPHATE OXIDASE FAMILY PROTEIN"/>
    <property type="match status" value="1"/>
</dbReference>
<dbReference type="Gene3D" id="2.30.110.10">
    <property type="entry name" value="Electron Transport, Fmn-binding Protein, Chain A"/>
    <property type="match status" value="1"/>
</dbReference>
<evidence type="ECO:0000256" key="1">
    <source>
        <dbReference type="ARBA" id="ARBA00023002"/>
    </source>
</evidence>
<name>A0A075I5N8_9ARCH</name>
<dbReference type="AlphaFoldDB" id="A0A075I5N8"/>
<reference evidence="3" key="1">
    <citation type="journal article" date="2014" name="Genome Biol. Evol.">
        <title>Pangenome evidence for extensive interdomain horizontal transfer affecting lineage core and shell genes in uncultured planktonic thaumarchaeota and euryarchaeota.</title>
        <authorList>
            <person name="Deschamps P."/>
            <person name="Zivanovic Y."/>
            <person name="Moreira D."/>
            <person name="Rodriguez-Valera F."/>
            <person name="Lopez-Garcia P."/>
        </authorList>
    </citation>
    <scope>NUCLEOTIDE SEQUENCE</scope>
</reference>
<sequence length="124" mass="14269">MEDKLSLFLDQKYVNLETYKRDGTPVRTPVWFMIDNDIIYIITREKTGKVKRLKNNQNIRIVPCSFTGKSKSEWIKGIAQKITGEMAEKAIKLRKKKYGFSVGLAGLFSSQKGNPIVYSIEFND</sequence>
<evidence type="ECO:0000259" key="2">
    <source>
        <dbReference type="Pfam" id="PF01243"/>
    </source>
</evidence>
<dbReference type="GO" id="GO:0016627">
    <property type="term" value="F:oxidoreductase activity, acting on the CH-CH group of donors"/>
    <property type="evidence" value="ECO:0007669"/>
    <property type="project" value="TreeGrafter"/>
</dbReference>
<dbReference type="Pfam" id="PF01243">
    <property type="entry name" value="PNPOx_N"/>
    <property type="match status" value="1"/>
</dbReference>
<dbReference type="InterPro" id="IPR011576">
    <property type="entry name" value="Pyridox_Oxase_N"/>
</dbReference>
<dbReference type="InterPro" id="IPR052019">
    <property type="entry name" value="F420H2_bilvrd_red/Heme_oxyg"/>
</dbReference>
<dbReference type="PANTHER" id="PTHR35176">
    <property type="entry name" value="HEME OXYGENASE HI_0854-RELATED"/>
    <property type="match status" value="1"/>
</dbReference>
<dbReference type="GO" id="GO:0005829">
    <property type="term" value="C:cytosol"/>
    <property type="evidence" value="ECO:0007669"/>
    <property type="project" value="TreeGrafter"/>
</dbReference>
<dbReference type="SUPFAM" id="SSF50475">
    <property type="entry name" value="FMN-binding split barrel"/>
    <property type="match status" value="1"/>
</dbReference>
<dbReference type="GO" id="GO:0070967">
    <property type="term" value="F:coenzyme F420 binding"/>
    <property type="evidence" value="ECO:0007669"/>
    <property type="project" value="TreeGrafter"/>
</dbReference>
<dbReference type="NCBIfam" id="TIGR03666">
    <property type="entry name" value="Rv2061_F420"/>
    <property type="match status" value="1"/>
</dbReference>
<organism evidence="3">
    <name type="scientific">uncultured marine thaumarchaeote SAT1000_14_E04</name>
    <dbReference type="NCBI Taxonomy" id="1456383"/>
    <lineage>
        <taxon>Archaea</taxon>
        <taxon>Nitrososphaerota</taxon>
        <taxon>environmental samples</taxon>
    </lineage>
</organism>
<dbReference type="InterPro" id="IPR019965">
    <property type="entry name" value="PPOX_F420-dep_Rv2061_put"/>
</dbReference>
<feature type="domain" description="Pyridoxamine 5'-phosphate oxidase N-terminal" evidence="2">
    <location>
        <begin position="7"/>
        <end position="101"/>
    </location>
</feature>
<evidence type="ECO:0000313" key="3">
    <source>
        <dbReference type="EMBL" id="AIF23299.1"/>
    </source>
</evidence>
<accession>A0A075I5N8</accession>
<dbReference type="EMBL" id="KF901226">
    <property type="protein sequence ID" value="AIF23299.1"/>
    <property type="molecule type" value="Genomic_DNA"/>
</dbReference>
<keyword evidence="1" id="KW-0560">Oxidoreductase</keyword>
<protein>
    <submittedName>
        <fullName evidence="3">Pyridoxamine 5'-phosphate oxidase family protein</fullName>
    </submittedName>
</protein>